<proteinExistence type="predicted"/>
<evidence type="ECO:0000313" key="5">
    <source>
        <dbReference type="Proteomes" id="UP000316598"/>
    </source>
</evidence>
<name>A0A5C5WSK4_9BACT</name>
<dbReference type="PROSITE" id="PS51677">
    <property type="entry name" value="NODB"/>
    <property type="match status" value="1"/>
</dbReference>
<dbReference type="GO" id="GO:0005975">
    <property type="term" value="P:carbohydrate metabolic process"/>
    <property type="evidence" value="ECO:0007669"/>
    <property type="project" value="InterPro"/>
</dbReference>
<dbReference type="InterPro" id="IPR002509">
    <property type="entry name" value="NODB_dom"/>
</dbReference>
<dbReference type="SUPFAM" id="SSF88713">
    <property type="entry name" value="Glycoside hydrolase/deacetylase"/>
    <property type="match status" value="1"/>
</dbReference>
<dbReference type="GO" id="GO:0016810">
    <property type="term" value="F:hydrolase activity, acting on carbon-nitrogen (but not peptide) bonds"/>
    <property type="evidence" value="ECO:0007669"/>
    <property type="project" value="InterPro"/>
</dbReference>
<evidence type="ECO:0000259" key="3">
    <source>
        <dbReference type="PROSITE" id="PS51677"/>
    </source>
</evidence>
<dbReference type="Pfam" id="PF01522">
    <property type="entry name" value="Polysacc_deac_1"/>
    <property type="match status" value="1"/>
</dbReference>
<dbReference type="EMBL" id="SJPI01000001">
    <property type="protein sequence ID" value="TWT53139.1"/>
    <property type="molecule type" value="Genomic_DNA"/>
</dbReference>
<dbReference type="GO" id="GO:0005576">
    <property type="term" value="C:extracellular region"/>
    <property type="evidence" value="ECO:0007669"/>
    <property type="project" value="UniProtKB-SubCell"/>
</dbReference>
<keyword evidence="5" id="KW-1185">Reference proteome</keyword>
<comment type="subcellular location">
    <subcellularLocation>
        <location evidence="1">Secreted</location>
    </subcellularLocation>
</comment>
<gene>
    <name evidence="4" type="ORF">Pla22_07670</name>
</gene>
<dbReference type="AlphaFoldDB" id="A0A5C5WSK4"/>
<accession>A0A5C5WSK4</accession>
<organism evidence="4 5">
    <name type="scientific">Rubripirellula amarantea</name>
    <dbReference type="NCBI Taxonomy" id="2527999"/>
    <lineage>
        <taxon>Bacteria</taxon>
        <taxon>Pseudomonadati</taxon>
        <taxon>Planctomycetota</taxon>
        <taxon>Planctomycetia</taxon>
        <taxon>Pirellulales</taxon>
        <taxon>Pirellulaceae</taxon>
        <taxon>Rubripirellula</taxon>
    </lineage>
</organism>
<keyword evidence="2" id="KW-0732">Signal</keyword>
<dbReference type="CDD" id="cd10918">
    <property type="entry name" value="CE4_NodB_like_5s_6s"/>
    <property type="match status" value="1"/>
</dbReference>
<dbReference type="InterPro" id="IPR011330">
    <property type="entry name" value="Glyco_hydro/deAcase_b/a-brl"/>
</dbReference>
<evidence type="ECO:0000256" key="1">
    <source>
        <dbReference type="ARBA" id="ARBA00004613"/>
    </source>
</evidence>
<dbReference type="Gene3D" id="3.20.20.370">
    <property type="entry name" value="Glycoside hydrolase/deacetylase"/>
    <property type="match status" value="1"/>
</dbReference>
<reference evidence="4 5" key="1">
    <citation type="submission" date="2019-02" db="EMBL/GenBank/DDBJ databases">
        <title>Deep-cultivation of Planctomycetes and their phenomic and genomic characterization uncovers novel biology.</title>
        <authorList>
            <person name="Wiegand S."/>
            <person name="Jogler M."/>
            <person name="Boedeker C."/>
            <person name="Pinto D."/>
            <person name="Vollmers J."/>
            <person name="Rivas-Marin E."/>
            <person name="Kohn T."/>
            <person name="Peeters S.H."/>
            <person name="Heuer A."/>
            <person name="Rast P."/>
            <person name="Oberbeckmann S."/>
            <person name="Bunk B."/>
            <person name="Jeske O."/>
            <person name="Meyerdierks A."/>
            <person name="Storesund J.E."/>
            <person name="Kallscheuer N."/>
            <person name="Luecker S."/>
            <person name="Lage O.M."/>
            <person name="Pohl T."/>
            <person name="Merkel B.J."/>
            <person name="Hornburger P."/>
            <person name="Mueller R.-W."/>
            <person name="Bruemmer F."/>
            <person name="Labrenz M."/>
            <person name="Spormann A.M."/>
            <person name="Op Den Camp H."/>
            <person name="Overmann J."/>
            <person name="Amann R."/>
            <person name="Jetten M.S.M."/>
            <person name="Mascher T."/>
            <person name="Medema M.H."/>
            <person name="Devos D.P."/>
            <person name="Kaster A.-K."/>
            <person name="Ovreas L."/>
            <person name="Rohde M."/>
            <person name="Galperin M.Y."/>
            <person name="Jogler C."/>
        </authorList>
    </citation>
    <scope>NUCLEOTIDE SEQUENCE [LARGE SCALE GENOMIC DNA]</scope>
    <source>
        <strain evidence="4 5">Pla22</strain>
    </source>
</reference>
<dbReference type="Proteomes" id="UP000316598">
    <property type="component" value="Unassembled WGS sequence"/>
</dbReference>
<dbReference type="PANTHER" id="PTHR34216">
    <property type="match status" value="1"/>
</dbReference>
<sequence length="265" mass="31152">MRIGKTILQEKIRWFHERFVSGKLPSKLGIYFHELHENQFDSIRQFIEYFRKEGYRFTGDPLEFVESEGELIVFLSLDDNFQSTFDLLELADELDVKFAVYLNTLYFRDRDDHQVRSQYRSNLRNDVDCELLGQSEVREIAKRGHSIGAHSHSHLQLSALPQAEAELEIRRCKEELELLVDGPVQHFSYPFGMRRHFNESLREYCRNIGFATVANAIPGMQHCQQQRYAIQRTGWMLDESLERNLANLCIDGRIYERLTGRSAVI</sequence>
<feature type="domain" description="NodB homology" evidence="3">
    <location>
        <begin position="71"/>
        <end position="265"/>
    </location>
</feature>
<comment type="caution">
    <text evidence="4">The sequence shown here is derived from an EMBL/GenBank/DDBJ whole genome shotgun (WGS) entry which is preliminary data.</text>
</comment>
<protein>
    <submittedName>
        <fullName evidence="4">Polysaccharide deacetylase</fullName>
    </submittedName>
</protein>
<dbReference type="PANTHER" id="PTHR34216:SF3">
    <property type="entry name" value="POLY-BETA-1,6-N-ACETYL-D-GLUCOSAMINE N-DEACETYLASE"/>
    <property type="match status" value="1"/>
</dbReference>
<evidence type="ECO:0000313" key="4">
    <source>
        <dbReference type="EMBL" id="TWT53139.1"/>
    </source>
</evidence>
<dbReference type="OrthoDB" id="9778320at2"/>
<evidence type="ECO:0000256" key="2">
    <source>
        <dbReference type="ARBA" id="ARBA00022729"/>
    </source>
</evidence>
<dbReference type="InterPro" id="IPR051398">
    <property type="entry name" value="Polysacch_Deacetylase"/>
</dbReference>
<dbReference type="RefSeq" id="WP_146513409.1">
    <property type="nucleotide sequence ID" value="NZ_SJPI01000001.1"/>
</dbReference>